<sequence length="260" mass="30597">MRIYQRNKETILTILFVFTILILWKTTYHIACFSAILPIIFVLIIAYSFIEIKLREKECFKNCYFKENTFLAKIVTSPYFTSIIFLILSFVYTFSFMYNSINFGIEFYFLLILFIIIASFIYGFFIKKLSNIINEKHLEIFSRELTIKITSIIMLLFYGTYFLYAYEPSYLKDTLELTIQEATNSISSNCFGIDFILRVQAEIDSTILFLIKSTTNNIENSDVKNLIWIGFIISNAFSILGLNRFIIQIIYVVNKYKGRV</sequence>
<feature type="transmembrane region" description="Helical" evidence="1">
    <location>
        <begin position="226"/>
        <end position="253"/>
    </location>
</feature>
<protein>
    <submittedName>
        <fullName evidence="2">Putative membrane protein</fullName>
    </submittedName>
</protein>
<feature type="transmembrane region" description="Helical" evidence="1">
    <location>
        <begin position="30"/>
        <end position="50"/>
    </location>
</feature>
<dbReference type="Proteomes" id="UP000322644">
    <property type="component" value="Chromosome"/>
</dbReference>
<evidence type="ECO:0000313" key="2">
    <source>
        <dbReference type="EMBL" id="QEP41145.1"/>
    </source>
</evidence>
<feature type="transmembrane region" description="Helical" evidence="1">
    <location>
        <begin position="7"/>
        <end position="24"/>
    </location>
</feature>
<keyword evidence="1" id="KW-0812">Transmembrane</keyword>
<dbReference type="AlphaFoldDB" id="A0A5C2HFF2"/>
<feature type="transmembrane region" description="Helical" evidence="1">
    <location>
        <begin position="70"/>
        <end position="95"/>
    </location>
</feature>
<organism evidence="2 3">
    <name type="scientific">Arcobacter porcinus</name>
    <dbReference type="NCBI Taxonomy" id="1935204"/>
    <lineage>
        <taxon>Bacteria</taxon>
        <taxon>Pseudomonadati</taxon>
        <taxon>Campylobacterota</taxon>
        <taxon>Epsilonproteobacteria</taxon>
        <taxon>Campylobacterales</taxon>
        <taxon>Arcobacteraceae</taxon>
        <taxon>Arcobacter</taxon>
    </lineage>
</organism>
<evidence type="ECO:0000313" key="3">
    <source>
        <dbReference type="Proteomes" id="UP000322644"/>
    </source>
</evidence>
<keyword evidence="1" id="KW-1133">Transmembrane helix</keyword>
<dbReference type="EMBL" id="CP036246">
    <property type="protein sequence ID" value="QEP41145.1"/>
    <property type="molecule type" value="Genomic_DNA"/>
</dbReference>
<keyword evidence="1" id="KW-0472">Membrane</keyword>
<accession>A0A5C2HFF2</accession>
<feature type="transmembrane region" description="Helical" evidence="1">
    <location>
        <begin position="145"/>
        <end position="166"/>
    </location>
</feature>
<proteinExistence type="predicted"/>
<dbReference type="KEGG" id="apoc:APORC_1573"/>
<evidence type="ECO:0000256" key="1">
    <source>
        <dbReference type="SAM" id="Phobius"/>
    </source>
</evidence>
<feature type="transmembrane region" description="Helical" evidence="1">
    <location>
        <begin position="107"/>
        <end position="125"/>
    </location>
</feature>
<gene>
    <name evidence="2" type="ORF">APORC_1573</name>
</gene>
<name>A0A5C2HFF2_9BACT</name>
<dbReference type="RefSeq" id="WP_066386581.1">
    <property type="nucleotide sequence ID" value="NZ_CP036246.2"/>
</dbReference>
<reference evidence="2 3" key="1">
    <citation type="submission" date="2019-09" db="EMBL/GenBank/DDBJ databases">
        <title>Complete genome sequencing of four Arcobacter species reveals a diverse suite of mobile elements.</title>
        <authorList>
            <person name="Miller W.G."/>
            <person name="Yee E."/>
            <person name="Bono J.L."/>
        </authorList>
    </citation>
    <scope>NUCLEOTIDE SEQUENCE [LARGE SCALE GENOMIC DNA]</scope>
    <source>
        <strain evidence="2 3">CCUG 56899</strain>
    </source>
</reference>
<reference evidence="2 3" key="2">
    <citation type="submission" date="2019-09" db="EMBL/GenBank/DDBJ databases">
        <title>Taxonomic note: a critical rebuttal of the proposed division of the genus Arcobacter into six genera, emended descriptions of Arcobacter anaerophilus and the genus Arcobacter, and an assessment of genus-level boundaries for Epsilonproteobacteria using in silico genomic comparator tools.</title>
        <authorList>
            <person name="On S.L.W."/>
            <person name="Miller W.G."/>
            <person name="Biggs P."/>
            <person name="Cornelius A."/>
            <person name="Vandamme P."/>
        </authorList>
    </citation>
    <scope>NUCLEOTIDE SEQUENCE [LARGE SCALE GENOMIC DNA]</scope>
    <source>
        <strain evidence="2 3">CCUG 56899</strain>
    </source>
</reference>